<dbReference type="Gene3D" id="3.40.50.150">
    <property type="entry name" value="Vaccinia Virus protein VP39"/>
    <property type="match status" value="1"/>
</dbReference>
<proteinExistence type="predicted"/>
<organism evidence="2 3">
    <name type="scientific">Candidatus Dojkabacteria bacterium</name>
    <dbReference type="NCBI Taxonomy" id="2099670"/>
    <lineage>
        <taxon>Bacteria</taxon>
        <taxon>Candidatus Dojkabacteria</taxon>
    </lineage>
</organism>
<dbReference type="EMBL" id="JAGQLI010000093">
    <property type="protein sequence ID" value="MCA9379141.1"/>
    <property type="molecule type" value="Genomic_DNA"/>
</dbReference>
<dbReference type="InterPro" id="IPR029063">
    <property type="entry name" value="SAM-dependent_MTases_sf"/>
</dbReference>
<protein>
    <submittedName>
        <fullName evidence="2">Methyltransferase domain-containing protein</fullName>
    </submittedName>
</protein>
<dbReference type="CDD" id="cd02440">
    <property type="entry name" value="AdoMet_MTases"/>
    <property type="match status" value="1"/>
</dbReference>
<sequence>MNFRKYFAQTQNAKLKRYQKMVELAGLRPHHRVLHAGCGHGYSFESYNNENEVVGLDIFPPSECDIQRENFRYVQGFGEDMNMFKDKEFDLVVNVGTLEHIRPYEKLQAFAREISRVGKGYVVIVPHMYTPIEPHYQLPFWQLYPMWFKKFLSRHFSIGNYPKGEFEDLMYFNKKGWKKLFPDAKIYDYNHIRFGIVRNYIIYREIPA</sequence>
<feature type="domain" description="Methyltransferase type 11" evidence="1">
    <location>
        <begin position="34"/>
        <end position="119"/>
    </location>
</feature>
<dbReference type="Proteomes" id="UP000760819">
    <property type="component" value="Unassembled WGS sequence"/>
</dbReference>
<name>A0A955L067_9BACT</name>
<reference evidence="2" key="2">
    <citation type="journal article" date="2021" name="Microbiome">
        <title>Successional dynamics and alternative stable states in a saline activated sludge microbial community over 9 years.</title>
        <authorList>
            <person name="Wang Y."/>
            <person name="Ye J."/>
            <person name="Ju F."/>
            <person name="Liu L."/>
            <person name="Boyd J.A."/>
            <person name="Deng Y."/>
            <person name="Parks D.H."/>
            <person name="Jiang X."/>
            <person name="Yin X."/>
            <person name="Woodcroft B.J."/>
            <person name="Tyson G.W."/>
            <person name="Hugenholtz P."/>
            <person name="Polz M.F."/>
            <person name="Zhang T."/>
        </authorList>
    </citation>
    <scope>NUCLEOTIDE SEQUENCE</scope>
    <source>
        <strain evidence="2">HKST-UBA12</strain>
    </source>
</reference>
<dbReference type="SUPFAM" id="SSF53335">
    <property type="entry name" value="S-adenosyl-L-methionine-dependent methyltransferases"/>
    <property type="match status" value="1"/>
</dbReference>
<dbReference type="Pfam" id="PF08241">
    <property type="entry name" value="Methyltransf_11"/>
    <property type="match status" value="1"/>
</dbReference>
<accession>A0A955L067</accession>
<evidence type="ECO:0000259" key="1">
    <source>
        <dbReference type="Pfam" id="PF08241"/>
    </source>
</evidence>
<gene>
    <name evidence="2" type="ORF">KC640_01820</name>
</gene>
<dbReference type="GO" id="GO:0008757">
    <property type="term" value="F:S-adenosylmethionine-dependent methyltransferase activity"/>
    <property type="evidence" value="ECO:0007669"/>
    <property type="project" value="InterPro"/>
</dbReference>
<reference evidence="2" key="1">
    <citation type="submission" date="2020-04" db="EMBL/GenBank/DDBJ databases">
        <authorList>
            <person name="Zhang T."/>
        </authorList>
    </citation>
    <scope>NUCLEOTIDE SEQUENCE</scope>
    <source>
        <strain evidence="2">HKST-UBA12</strain>
    </source>
</reference>
<keyword evidence="2" id="KW-0808">Transferase</keyword>
<evidence type="ECO:0000313" key="2">
    <source>
        <dbReference type="EMBL" id="MCA9379141.1"/>
    </source>
</evidence>
<dbReference type="GO" id="GO:0032259">
    <property type="term" value="P:methylation"/>
    <property type="evidence" value="ECO:0007669"/>
    <property type="project" value="UniProtKB-KW"/>
</dbReference>
<dbReference type="InterPro" id="IPR013216">
    <property type="entry name" value="Methyltransf_11"/>
</dbReference>
<dbReference type="AlphaFoldDB" id="A0A955L067"/>
<evidence type="ECO:0000313" key="3">
    <source>
        <dbReference type="Proteomes" id="UP000760819"/>
    </source>
</evidence>
<keyword evidence="2" id="KW-0489">Methyltransferase</keyword>
<comment type="caution">
    <text evidence="2">The sequence shown here is derived from an EMBL/GenBank/DDBJ whole genome shotgun (WGS) entry which is preliminary data.</text>
</comment>